<dbReference type="GO" id="GO:0005524">
    <property type="term" value="F:ATP binding"/>
    <property type="evidence" value="ECO:0007669"/>
    <property type="project" value="UniProtKB-KW"/>
</dbReference>
<feature type="binding site" evidence="17">
    <location>
        <position position="71"/>
    </location>
    <ligand>
        <name>ATP</name>
        <dbReference type="ChEBI" id="CHEBI:30616"/>
    </ligand>
</feature>
<feature type="binding site" evidence="17">
    <location>
        <begin position="89"/>
        <end position="90"/>
    </location>
    <ligand>
        <name>ATP</name>
        <dbReference type="ChEBI" id="CHEBI:30616"/>
    </ligand>
</feature>
<accession>A0A1G1Z396</accession>
<organism evidence="20 21">
    <name type="scientific">Candidatus Colwellbacteria bacterium RIFCSPLOWO2_01_FULL_48_10</name>
    <dbReference type="NCBI Taxonomy" id="1797690"/>
    <lineage>
        <taxon>Bacteria</taxon>
        <taxon>Candidatus Colwelliibacteriota</taxon>
    </lineage>
</organism>
<feature type="transmembrane region" description="Helical" evidence="19">
    <location>
        <begin position="51"/>
        <end position="70"/>
    </location>
</feature>
<feature type="binding site" evidence="16">
    <location>
        <position position="64"/>
    </location>
    <ligand>
        <name>substrate</name>
    </ligand>
</feature>
<dbReference type="AlphaFoldDB" id="A0A1G1Z396"/>
<feature type="binding site" evidence="18">
    <location>
        <position position="71"/>
    </location>
    <ligand>
        <name>a divalent metal cation</name>
        <dbReference type="ChEBI" id="CHEBI:60240"/>
    </ligand>
</feature>
<dbReference type="InterPro" id="IPR036945">
    <property type="entry name" value="DAGK_sf"/>
</dbReference>
<evidence type="ECO:0000313" key="20">
    <source>
        <dbReference type="EMBL" id="OGY59083.1"/>
    </source>
</evidence>
<dbReference type="PANTHER" id="PTHR34299">
    <property type="entry name" value="DIACYLGLYCEROL KINASE"/>
    <property type="match status" value="1"/>
</dbReference>
<dbReference type="GO" id="GO:0016301">
    <property type="term" value="F:kinase activity"/>
    <property type="evidence" value="ECO:0007669"/>
    <property type="project" value="UniProtKB-KW"/>
</dbReference>
<keyword evidence="10 19" id="KW-1133">Transmembrane helix</keyword>
<dbReference type="GO" id="GO:0008654">
    <property type="term" value="P:phospholipid biosynthetic process"/>
    <property type="evidence" value="ECO:0007669"/>
    <property type="project" value="UniProtKB-KW"/>
</dbReference>
<evidence type="ECO:0000256" key="7">
    <source>
        <dbReference type="ARBA" id="ARBA00022741"/>
    </source>
</evidence>
<dbReference type="CDD" id="cd14265">
    <property type="entry name" value="UDPK_IM_like"/>
    <property type="match status" value="1"/>
</dbReference>
<dbReference type="GO" id="GO:0046872">
    <property type="term" value="F:metal ion binding"/>
    <property type="evidence" value="ECO:0007669"/>
    <property type="project" value="UniProtKB-KW"/>
</dbReference>
<evidence type="ECO:0000256" key="1">
    <source>
        <dbReference type="ARBA" id="ARBA00004651"/>
    </source>
</evidence>
<dbReference type="Pfam" id="PF01219">
    <property type="entry name" value="DAGK_prokar"/>
    <property type="match status" value="1"/>
</dbReference>
<comment type="similarity">
    <text evidence="2">Belongs to the bacterial diacylglycerol kinase family.</text>
</comment>
<dbReference type="Proteomes" id="UP000178744">
    <property type="component" value="Unassembled WGS sequence"/>
</dbReference>
<keyword evidence="13" id="KW-0594">Phospholipid biosynthesis</keyword>
<dbReference type="InterPro" id="IPR000829">
    <property type="entry name" value="DAGK"/>
</dbReference>
<reference evidence="20 21" key="1">
    <citation type="journal article" date="2016" name="Nat. Commun.">
        <title>Thousands of microbial genomes shed light on interconnected biogeochemical processes in an aquifer system.</title>
        <authorList>
            <person name="Anantharaman K."/>
            <person name="Brown C.T."/>
            <person name="Hug L.A."/>
            <person name="Sharon I."/>
            <person name="Castelle C.J."/>
            <person name="Probst A.J."/>
            <person name="Thomas B.C."/>
            <person name="Singh A."/>
            <person name="Wilkins M.J."/>
            <person name="Karaoz U."/>
            <person name="Brodie E.L."/>
            <person name="Williams K.H."/>
            <person name="Hubbard S.S."/>
            <person name="Banfield J.F."/>
        </authorList>
    </citation>
    <scope>NUCLEOTIDE SEQUENCE [LARGE SCALE GENOMIC DNA]</scope>
</reference>
<evidence type="ECO:0000313" key="21">
    <source>
        <dbReference type="Proteomes" id="UP000178744"/>
    </source>
</evidence>
<feature type="active site" description="Proton acceptor" evidence="15">
    <location>
        <position position="64"/>
    </location>
</feature>
<keyword evidence="11" id="KW-0443">Lipid metabolism</keyword>
<evidence type="ECO:0000256" key="6">
    <source>
        <dbReference type="ARBA" id="ARBA00022692"/>
    </source>
</evidence>
<dbReference type="GO" id="GO:0005886">
    <property type="term" value="C:plasma membrane"/>
    <property type="evidence" value="ECO:0007669"/>
    <property type="project" value="UniProtKB-SubCell"/>
</dbReference>
<evidence type="ECO:0000256" key="4">
    <source>
        <dbReference type="ARBA" id="ARBA00022516"/>
    </source>
</evidence>
<dbReference type="InterPro" id="IPR033717">
    <property type="entry name" value="UDPK"/>
</dbReference>
<keyword evidence="14" id="KW-1208">Phospholipid metabolism</keyword>
<keyword evidence="8" id="KW-0418">Kinase</keyword>
<keyword evidence="6 19" id="KW-0812">Transmembrane</keyword>
<keyword evidence="9 17" id="KW-0067">ATP-binding</keyword>
<evidence type="ECO:0000256" key="5">
    <source>
        <dbReference type="ARBA" id="ARBA00022679"/>
    </source>
</evidence>
<evidence type="ECO:0000256" key="16">
    <source>
        <dbReference type="PIRSR" id="PIRSR600829-2"/>
    </source>
</evidence>
<keyword evidence="18" id="KW-0479">Metal-binding</keyword>
<evidence type="ECO:0000256" key="3">
    <source>
        <dbReference type="ARBA" id="ARBA00022475"/>
    </source>
</evidence>
<evidence type="ECO:0000256" key="17">
    <source>
        <dbReference type="PIRSR" id="PIRSR600829-3"/>
    </source>
</evidence>
<comment type="cofactor">
    <cofactor evidence="18">
        <name>Mg(2+)</name>
        <dbReference type="ChEBI" id="CHEBI:18420"/>
    </cofactor>
    <text evidence="18">Mn(2+), Zn(2+), Cd(2+) and Co(2+) support activity to lesser extents.</text>
</comment>
<evidence type="ECO:0000256" key="10">
    <source>
        <dbReference type="ARBA" id="ARBA00022989"/>
    </source>
</evidence>
<keyword evidence="4" id="KW-0444">Lipid biosynthesis</keyword>
<evidence type="ECO:0000256" key="8">
    <source>
        <dbReference type="ARBA" id="ARBA00022777"/>
    </source>
</evidence>
<feature type="binding site" evidence="17">
    <location>
        <begin position="80"/>
        <end position="82"/>
    </location>
    <ligand>
        <name>ATP</name>
        <dbReference type="ChEBI" id="CHEBI:30616"/>
    </ligand>
</feature>
<comment type="subcellular location">
    <subcellularLocation>
        <location evidence="1">Cell membrane</location>
        <topology evidence="1">Multi-pass membrane protein</topology>
    </subcellularLocation>
</comment>
<evidence type="ECO:0000256" key="11">
    <source>
        <dbReference type="ARBA" id="ARBA00023098"/>
    </source>
</evidence>
<keyword evidence="3" id="KW-1003">Cell membrane</keyword>
<evidence type="ECO:0000256" key="14">
    <source>
        <dbReference type="ARBA" id="ARBA00023264"/>
    </source>
</evidence>
<keyword evidence="5" id="KW-0808">Transferase</keyword>
<keyword evidence="7 17" id="KW-0547">Nucleotide-binding</keyword>
<proteinExistence type="inferred from homology"/>
<evidence type="ECO:0000256" key="12">
    <source>
        <dbReference type="ARBA" id="ARBA00023136"/>
    </source>
</evidence>
<name>A0A1G1Z396_9BACT</name>
<evidence type="ECO:0000256" key="18">
    <source>
        <dbReference type="PIRSR" id="PIRSR600829-4"/>
    </source>
</evidence>
<dbReference type="PANTHER" id="PTHR34299:SF1">
    <property type="entry name" value="DIACYLGLYCEROL KINASE"/>
    <property type="match status" value="1"/>
</dbReference>
<sequence>MITKLARSFRAAFNGFKDVLVFEHTFRVMCVVGVLVIAAMFYFPTTRLEKAVLLVAVFMVLVLELVNSVVERIMDFVHKEHHPEVGEIKDLMASISLIVCCAAVAIGLTIFWPYIASFIL</sequence>
<comment type="caution">
    <text evidence="20">The sequence shown here is derived from an EMBL/GenBank/DDBJ whole genome shotgun (WGS) entry which is preliminary data.</text>
</comment>
<dbReference type="EMBL" id="MHIY01000034">
    <property type="protein sequence ID" value="OGY59083.1"/>
    <property type="molecule type" value="Genomic_DNA"/>
</dbReference>
<feature type="transmembrane region" description="Helical" evidence="19">
    <location>
        <begin position="26"/>
        <end position="45"/>
    </location>
</feature>
<dbReference type="STRING" id="1797690.A3B23_01490"/>
<feature type="binding site" evidence="18">
    <location>
        <position position="23"/>
    </location>
    <ligand>
        <name>a divalent metal cation</name>
        <dbReference type="ChEBI" id="CHEBI:60240"/>
    </ligand>
</feature>
<evidence type="ECO:0000256" key="2">
    <source>
        <dbReference type="ARBA" id="ARBA00005967"/>
    </source>
</evidence>
<dbReference type="Gene3D" id="1.10.287.3610">
    <property type="match status" value="1"/>
</dbReference>
<feature type="transmembrane region" description="Helical" evidence="19">
    <location>
        <begin position="91"/>
        <end position="115"/>
    </location>
</feature>
<evidence type="ECO:0008006" key="22">
    <source>
        <dbReference type="Google" id="ProtNLM"/>
    </source>
</evidence>
<keyword evidence="18" id="KW-0460">Magnesium</keyword>
<keyword evidence="12 19" id="KW-0472">Membrane</keyword>
<feature type="binding site" evidence="17">
    <location>
        <position position="23"/>
    </location>
    <ligand>
        <name>ATP</name>
        <dbReference type="ChEBI" id="CHEBI:30616"/>
    </ligand>
</feature>
<evidence type="ECO:0000256" key="9">
    <source>
        <dbReference type="ARBA" id="ARBA00022840"/>
    </source>
</evidence>
<evidence type="ECO:0000256" key="19">
    <source>
        <dbReference type="SAM" id="Phobius"/>
    </source>
</evidence>
<evidence type="ECO:0000256" key="15">
    <source>
        <dbReference type="PIRSR" id="PIRSR600829-1"/>
    </source>
</evidence>
<gene>
    <name evidence="20" type="ORF">A3B23_01490</name>
</gene>
<evidence type="ECO:0000256" key="13">
    <source>
        <dbReference type="ARBA" id="ARBA00023209"/>
    </source>
</evidence>
<protein>
    <recommendedName>
        <fullName evidence="22">Diacylglycerol kinase</fullName>
    </recommendedName>
</protein>